<organism evidence="2 3">
    <name type="scientific">Kaistella jeonii</name>
    <dbReference type="NCBI Taxonomy" id="266749"/>
    <lineage>
        <taxon>Bacteria</taxon>
        <taxon>Pseudomonadati</taxon>
        <taxon>Bacteroidota</taxon>
        <taxon>Flavobacteriia</taxon>
        <taxon>Flavobacteriales</taxon>
        <taxon>Weeksellaceae</taxon>
        <taxon>Chryseobacterium group</taxon>
        <taxon>Kaistella</taxon>
    </lineage>
</organism>
<dbReference type="AlphaFoldDB" id="A0A0C1F9Z6"/>
<protein>
    <recommendedName>
        <fullName evidence="1">Cyclic nucleotide-binding domain-containing protein</fullName>
    </recommendedName>
</protein>
<dbReference type="Gene3D" id="2.60.120.10">
    <property type="entry name" value="Jelly Rolls"/>
    <property type="match status" value="1"/>
</dbReference>
<dbReference type="InterPro" id="IPR000595">
    <property type="entry name" value="cNMP-bd_dom"/>
</dbReference>
<evidence type="ECO:0000259" key="1">
    <source>
        <dbReference type="Pfam" id="PF00027"/>
    </source>
</evidence>
<dbReference type="Pfam" id="PF00027">
    <property type="entry name" value="cNMP_binding"/>
    <property type="match status" value="1"/>
</dbReference>
<comment type="caution">
    <text evidence="2">The sequence shown here is derived from an EMBL/GenBank/DDBJ whole genome shotgun (WGS) entry which is preliminary data.</text>
</comment>
<sequence>MITNKGDKDFIRQKVLAYKPDFDLEMLEIGLEQFQVFECKSGDFILKAGEICKGIFVAENSITRCYFEDRDGEEKTIWLEQESTLITEYESFITQTASRCDICCYQDSTIYTINRDKLMMLYIQHHDWALFGLIIMEEHYVKLMNFRNIISFNTASENYDFIESYFARYLDVVPLKHLASWLNISPVHLSRIRKERIKITPN</sequence>
<keyword evidence="3" id="KW-1185">Reference proteome</keyword>
<dbReference type="STRING" id="266749.SAMN05421876_106171"/>
<dbReference type="InterPro" id="IPR018490">
    <property type="entry name" value="cNMP-bd_dom_sf"/>
</dbReference>
<dbReference type="RefSeq" id="WP_039352503.1">
    <property type="nucleotide sequence ID" value="NZ_FOLA01000006.1"/>
</dbReference>
<proteinExistence type="predicted"/>
<evidence type="ECO:0000313" key="2">
    <source>
        <dbReference type="EMBL" id="KIA88713.1"/>
    </source>
</evidence>
<dbReference type="InterPro" id="IPR014710">
    <property type="entry name" value="RmlC-like_jellyroll"/>
</dbReference>
<dbReference type="EMBL" id="JSYL01000006">
    <property type="protein sequence ID" value="KIA88713.1"/>
    <property type="molecule type" value="Genomic_DNA"/>
</dbReference>
<name>A0A0C1F9Z6_9FLAO</name>
<accession>A0A0C1F9Z6</accession>
<dbReference type="SUPFAM" id="SSF51206">
    <property type="entry name" value="cAMP-binding domain-like"/>
    <property type="match status" value="1"/>
</dbReference>
<evidence type="ECO:0000313" key="3">
    <source>
        <dbReference type="Proteomes" id="UP000031473"/>
    </source>
</evidence>
<dbReference type="OrthoDB" id="663011at2"/>
<gene>
    <name evidence="2" type="ORF">OA86_10130</name>
</gene>
<dbReference type="Proteomes" id="UP000031473">
    <property type="component" value="Unassembled WGS sequence"/>
</dbReference>
<feature type="domain" description="Cyclic nucleotide-binding" evidence="1">
    <location>
        <begin position="38"/>
        <end position="123"/>
    </location>
</feature>
<reference evidence="2 3" key="1">
    <citation type="submission" date="2014-10" db="EMBL/GenBank/DDBJ databases">
        <title>Kaistella jeonii genome.</title>
        <authorList>
            <person name="Clayton J.T."/>
            <person name="Newman J.D."/>
        </authorList>
    </citation>
    <scope>NUCLEOTIDE SEQUENCE [LARGE SCALE GENOMIC DNA]</scope>
    <source>
        <strain evidence="2 3">DSM 17048</strain>
    </source>
</reference>